<evidence type="ECO:0000256" key="1">
    <source>
        <dbReference type="ARBA" id="ARBA00022737"/>
    </source>
</evidence>
<feature type="repeat" description="TPR" evidence="3">
    <location>
        <begin position="703"/>
        <end position="736"/>
    </location>
</feature>
<dbReference type="SMART" id="SM00028">
    <property type="entry name" value="TPR"/>
    <property type="match status" value="8"/>
</dbReference>
<accession>E1IFI1</accession>
<evidence type="ECO:0000313" key="4">
    <source>
        <dbReference type="EMBL" id="EFO80091.1"/>
    </source>
</evidence>
<dbReference type="InterPro" id="IPR011990">
    <property type="entry name" value="TPR-like_helical_dom_sf"/>
</dbReference>
<feature type="repeat" description="TPR" evidence="3">
    <location>
        <begin position="778"/>
        <end position="811"/>
    </location>
</feature>
<dbReference type="Pfam" id="PF13432">
    <property type="entry name" value="TPR_16"/>
    <property type="match status" value="1"/>
</dbReference>
<dbReference type="AlphaFoldDB" id="E1IFI1"/>
<dbReference type="Pfam" id="PF13181">
    <property type="entry name" value="TPR_8"/>
    <property type="match status" value="1"/>
</dbReference>
<dbReference type="EMBL" id="ADVR01000091">
    <property type="protein sequence ID" value="EFO80091.1"/>
    <property type="molecule type" value="Genomic_DNA"/>
</dbReference>
<dbReference type="eggNOG" id="COG1413">
    <property type="taxonomic scope" value="Bacteria"/>
</dbReference>
<proteinExistence type="predicted"/>
<dbReference type="InterPro" id="IPR027417">
    <property type="entry name" value="P-loop_NTPase"/>
</dbReference>
<evidence type="ECO:0000313" key="5">
    <source>
        <dbReference type="Proteomes" id="UP000054010"/>
    </source>
</evidence>
<reference evidence="4 5" key="1">
    <citation type="journal article" date="2011" name="J. Bacteriol.">
        <title>Draft genome sequence of the anoxygenic filamentous phototrophic bacterium Oscillochloris trichoides subsp. DG-6.</title>
        <authorList>
            <person name="Kuznetsov B.B."/>
            <person name="Ivanovsky R.N."/>
            <person name="Keppen O.I."/>
            <person name="Sukhacheva M.V."/>
            <person name="Bumazhkin B.K."/>
            <person name="Patutina E.O."/>
            <person name="Beletsky A.V."/>
            <person name="Mardanov A.V."/>
            <person name="Baslerov R.V."/>
            <person name="Panteleeva A.N."/>
            <person name="Kolganova T.V."/>
            <person name="Ravin N.V."/>
            <person name="Skryabin K.G."/>
        </authorList>
    </citation>
    <scope>NUCLEOTIDE SEQUENCE [LARGE SCALE GENOMIC DNA]</scope>
    <source>
        <strain evidence="4 5">DG-6</strain>
    </source>
</reference>
<dbReference type="Pfam" id="PF13414">
    <property type="entry name" value="TPR_11"/>
    <property type="match status" value="1"/>
</dbReference>
<dbReference type="PANTHER" id="PTHR44943:SF8">
    <property type="entry name" value="TPR REPEAT-CONTAINING PROTEIN MJ0263"/>
    <property type="match status" value="1"/>
</dbReference>
<dbReference type="SUPFAM" id="SSF52540">
    <property type="entry name" value="P-loop containing nucleoside triphosphate hydrolases"/>
    <property type="match status" value="1"/>
</dbReference>
<gene>
    <name evidence="4" type="ORF">OSCT_2082</name>
</gene>
<dbReference type="InterPro" id="IPR051685">
    <property type="entry name" value="Ycf3/AcsC/BcsC/TPR_MFPF"/>
</dbReference>
<dbReference type="SUPFAM" id="SSF48452">
    <property type="entry name" value="TPR-like"/>
    <property type="match status" value="1"/>
</dbReference>
<feature type="repeat" description="TPR" evidence="3">
    <location>
        <begin position="812"/>
        <end position="845"/>
    </location>
</feature>
<dbReference type="Proteomes" id="UP000054010">
    <property type="component" value="Unassembled WGS sequence"/>
</dbReference>
<evidence type="ECO:0000256" key="3">
    <source>
        <dbReference type="PROSITE-ProRule" id="PRU00339"/>
    </source>
</evidence>
<name>E1IFI1_9CHLR</name>
<dbReference type="eggNOG" id="COG0457">
    <property type="taxonomic scope" value="Bacteria"/>
</dbReference>
<dbReference type="PROSITE" id="PS50005">
    <property type="entry name" value="TPR"/>
    <property type="match status" value="7"/>
</dbReference>
<keyword evidence="5" id="KW-1185">Reference proteome</keyword>
<dbReference type="Pfam" id="PF13424">
    <property type="entry name" value="TPR_12"/>
    <property type="match status" value="1"/>
</dbReference>
<dbReference type="OrthoDB" id="135435at2"/>
<protein>
    <submittedName>
        <fullName evidence="4">Peptidase S1 and S6 chymotrypsin/Hap</fullName>
    </submittedName>
</protein>
<dbReference type="Gene3D" id="1.25.40.10">
    <property type="entry name" value="Tetratricopeptide repeat domain"/>
    <property type="match status" value="4"/>
</dbReference>
<sequence>MSDPQSDLLSDLLRSVPKPPVAPIMVNGQPFFGRVEEQNQFRTTLDALLRTPPGEHLPFVLLLYGDGGIGKTTLSRRFRDIIGTEYRDQFQILWVDWEDEQRRTARLQVGREHIGANELFDSLYAIAVRQSWKTQFAQYQSVLKVRSEAEQKAADVLASVGEKDEFAELRGLSATVIAKLVRWGAPVIGDVGENLARSFADAGIKGGAEGLKRVRDAATTRLKAKLDPDTLDIYLNPDERLAAALAEGFRNIADRKPLVVFLDTYEHVDRADDHLRNVMQAAGPHILWVIAGRDNLLRSRQFGDRYYHGYSEVWPRRLITYDMRQLARDDVRAYFATCVPQRPLDAATLDTISRATRGIPLAVREAAEIWKSGQSLEALVGDITDGTPTGAIVRHMTERYQLHCITNQTDRRLLYALALAEGDIDILRAMVQLIVGDVASLDNTLLRLERDYASVHREHARLHDAPAIFFLEYLKEPVRRTEPWLRQLIEQACTTLRTRLEQKQQSLPLLEERCTNEDWIKDALRLTDYLFWLDEEQAWRWLIPRFVESLTYSDELRRGLHKQAERWRRWMSKGGVKRLRLLHGSMPFVNTTDTELLNELARLARLQWLDGEGEAERKAILALGHGQLAVAQKHYAQAMQWYEQAEQGLPPNGEMLKKRLATGFEELGWNLGYQEDGSTYRPLPVDMAMQAYSKAIFLGQETGTCYRRLGKIHVKLGNFEDALQCLTKSIGINAEDSQNYIALGNFHQYRRRYEEAIAAYQQASDVYKQGIALDPQEATLHYNLGTAYQHLGRYAEAITAYQQAITLNPNYAYPHYNLGTAYQTLERFAEAITAYQQAIACDSKDADPHSGLGEVYQTLGRFVDAIAAYQQAIALNPNDAYPHNRLGDVYRNLGRYEEAIAAYQQAIARDPNDAYPHIGLGDVYNLLGRFEAALAACTRALELGSKSGWALYQRALAQRLIGDEEAATRDLDSAIALAQQDYQQRPHSWWNRFNLAIYTLVAGDPATAQQHYAAALRDDTARGYMSGAINDLRLLLQLFPGHPQAEVWRQRLQAHFDGGW</sequence>
<keyword evidence="1" id="KW-0677">Repeat</keyword>
<comment type="caution">
    <text evidence="4">The sequence shown here is derived from an EMBL/GenBank/DDBJ whole genome shotgun (WGS) entry which is preliminary data.</text>
</comment>
<dbReference type="PROSITE" id="PS50293">
    <property type="entry name" value="TPR_REGION"/>
    <property type="match status" value="3"/>
</dbReference>
<feature type="repeat" description="TPR" evidence="3">
    <location>
        <begin position="914"/>
        <end position="947"/>
    </location>
</feature>
<dbReference type="STRING" id="765420.OSCT_2082"/>
<feature type="repeat" description="TPR" evidence="3">
    <location>
        <begin position="880"/>
        <end position="913"/>
    </location>
</feature>
<dbReference type="PANTHER" id="PTHR44943">
    <property type="entry name" value="CELLULOSE SYNTHASE OPERON PROTEIN C"/>
    <property type="match status" value="1"/>
</dbReference>
<evidence type="ECO:0000256" key="2">
    <source>
        <dbReference type="ARBA" id="ARBA00022803"/>
    </source>
</evidence>
<dbReference type="HOGENOM" id="CLU_006862_0_0_0"/>
<feature type="repeat" description="TPR" evidence="3">
    <location>
        <begin position="846"/>
        <end position="879"/>
    </location>
</feature>
<organism evidence="4 5">
    <name type="scientific">Oscillochloris trichoides DG-6</name>
    <dbReference type="NCBI Taxonomy" id="765420"/>
    <lineage>
        <taxon>Bacteria</taxon>
        <taxon>Bacillati</taxon>
        <taxon>Chloroflexota</taxon>
        <taxon>Chloroflexia</taxon>
        <taxon>Chloroflexales</taxon>
        <taxon>Chloroflexineae</taxon>
        <taxon>Oscillochloridaceae</taxon>
        <taxon>Oscillochloris</taxon>
    </lineage>
</organism>
<dbReference type="InterPro" id="IPR019734">
    <property type="entry name" value="TPR_rpt"/>
</dbReference>
<keyword evidence="2 3" id="KW-0802">TPR repeat</keyword>
<feature type="repeat" description="TPR" evidence="3">
    <location>
        <begin position="737"/>
        <end position="770"/>
    </location>
</feature>